<dbReference type="InterPro" id="IPR043837">
    <property type="entry name" value="Mtf2-like_C"/>
</dbReference>
<sequence>MKSTITPREQKAFEKLFSMKRNQPTESPVKRKSSSMDKNNSPNAIVKSAVTGHKRRERSTPEFPASLRPMAEEARVREQAARDARQGIADANHDGAIESMYDHTKAIMEAARTDFYLWKRLKEHVLDRAAALELDPMTTEYQQDAVKTWQRLQRRLEYALPTVSAAQKTSSDLTFMTANLPGLLLHFIDLMRTRFPASLLALNVLPSLKKLGPSVFALGASTALYNAHMRQLYEKYPLNVPAIVEVLTEMDREVYAFDDETLEIVEDVIAEGTRCREGHAGPALRVVYHADTMVRAGRHLLKWREVMQQRREEEALRVAREMYAEAEASGEMEDVGVHRRRPVQNDALGVRMLAGL</sequence>
<dbReference type="RefSeq" id="XP_007677097.1">
    <property type="nucleotide sequence ID" value="XM_007678907.1"/>
</dbReference>
<dbReference type="Proteomes" id="UP000011761">
    <property type="component" value="Unassembled WGS sequence"/>
</dbReference>
<dbReference type="InterPro" id="IPR040009">
    <property type="entry name" value="Mtf2/C5D6.12-like"/>
</dbReference>
<evidence type="ECO:0000313" key="3">
    <source>
        <dbReference type="EMBL" id="EMC95678.1"/>
    </source>
</evidence>
<reference evidence="3 4" key="1">
    <citation type="journal article" date="2012" name="PLoS Pathog.">
        <title>Diverse lifestyles and strategies of plant pathogenesis encoded in the genomes of eighteen Dothideomycetes fungi.</title>
        <authorList>
            <person name="Ohm R.A."/>
            <person name="Feau N."/>
            <person name="Henrissat B."/>
            <person name="Schoch C.L."/>
            <person name="Horwitz B.A."/>
            <person name="Barry K.W."/>
            <person name="Condon B.J."/>
            <person name="Copeland A.C."/>
            <person name="Dhillon B."/>
            <person name="Glaser F."/>
            <person name="Hesse C.N."/>
            <person name="Kosti I."/>
            <person name="LaButti K."/>
            <person name="Lindquist E.A."/>
            <person name="Lucas S."/>
            <person name="Salamov A.A."/>
            <person name="Bradshaw R.E."/>
            <person name="Ciuffetti L."/>
            <person name="Hamelin R.C."/>
            <person name="Kema G.H.J."/>
            <person name="Lawrence C."/>
            <person name="Scott J.A."/>
            <person name="Spatafora J.W."/>
            <person name="Turgeon B.G."/>
            <person name="de Wit P.J.G.M."/>
            <person name="Zhong S."/>
            <person name="Goodwin S.B."/>
            <person name="Grigoriev I.V."/>
        </authorList>
    </citation>
    <scope>NUCLEOTIDE SEQUENCE [LARGE SCALE GENOMIC DNA]</scope>
    <source>
        <strain evidence="3 4">UAMH 10762</strain>
    </source>
</reference>
<proteinExistence type="predicted"/>
<dbReference type="OrthoDB" id="2444174at2759"/>
<feature type="domain" description="Mtf2-like C-terminal" evidence="2">
    <location>
        <begin position="98"/>
        <end position="289"/>
    </location>
</feature>
<accession>M2MVT1</accession>
<evidence type="ECO:0000313" key="4">
    <source>
        <dbReference type="Proteomes" id="UP000011761"/>
    </source>
</evidence>
<dbReference type="KEGG" id="bcom:BAUCODRAFT_148563"/>
<dbReference type="PANTHER" id="PTHR39468:SF1">
    <property type="entry name" value="MTF2-LIKE C-TERMINAL DOMAIN-CONTAINING PROTEIN"/>
    <property type="match status" value="1"/>
</dbReference>
<dbReference type="eggNOG" id="ENOG502S7AT">
    <property type="taxonomic scope" value="Eukaryota"/>
</dbReference>
<dbReference type="AlphaFoldDB" id="M2MVT1"/>
<name>M2MVT1_BAUPA</name>
<dbReference type="HOGENOM" id="CLU_864806_0_0_1"/>
<evidence type="ECO:0000256" key="1">
    <source>
        <dbReference type="SAM" id="MobiDB-lite"/>
    </source>
</evidence>
<dbReference type="Pfam" id="PF19189">
    <property type="entry name" value="Mtf2"/>
    <property type="match status" value="1"/>
</dbReference>
<dbReference type="GeneID" id="19108865"/>
<feature type="region of interest" description="Disordered" evidence="1">
    <location>
        <begin position="1"/>
        <end position="68"/>
    </location>
</feature>
<dbReference type="EMBL" id="KB445556">
    <property type="protein sequence ID" value="EMC95678.1"/>
    <property type="molecule type" value="Genomic_DNA"/>
</dbReference>
<dbReference type="OMA" id="IFQRERA"/>
<organism evidence="3 4">
    <name type="scientific">Baudoinia panamericana (strain UAMH 10762)</name>
    <name type="common">Angels' share fungus</name>
    <name type="synonym">Baudoinia compniacensis (strain UAMH 10762)</name>
    <dbReference type="NCBI Taxonomy" id="717646"/>
    <lineage>
        <taxon>Eukaryota</taxon>
        <taxon>Fungi</taxon>
        <taxon>Dikarya</taxon>
        <taxon>Ascomycota</taxon>
        <taxon>Pezizomycotina</taxon>
        <taxon>Dothideomycetes</taxon>
        <taxon>Dothideomycetidae</taxon>
        <taxon>Mycosphaerellales</taxon>
        <taxon>Teratosphaeriaceae</taxon>
        <taxon>Baudoinia</taxon>
    </lineage>
</organism>
<dbReference type="PANTHER" id="PTHR39468">
    <property type="entry name" value="CHROMOSOME 7, WHOLE GENOME SHOTGUN SEQUENCE"/>
    <property type="match status" value="1"/>
</dbReference>
<dbReference type="GO" id="GO:0005739">
    <property type="term" value="C:mitochondrion"/>
    <property type="evidence" value="ECO:0007669"/>
    <property type="project" value="InterPro"/>
</dbReference>
<keyword evidence="4" id="KW-1185">Reference proteome</keyword>
<protein>
    <recommendedName>
        <fullName evidence="2">Mtf2-like C-terminal domain-containing protein</fullName>
    </recommendedName>
</protein>
<evidence type="ECO:0000259" key="2">
    <source>
        <dbReference type="Pfam" id="PF19189"/>
    </source>
</evidence>
<dbReference type="STRING" id="717646.M2MVT1"/>
<gene>
    <name evidence="3" type="ORF">BAUCODRAFT_148563</name>
</gene>